<organism evidence="2 3">
    <name type="scientific">Postia placenta MAD-698-R-SB12</name>
    <dbReference type="NCBI Taxonomy" id="670580"/>
    <lineage>
        <taxon>Eukaryota</taxon>
        <taxon>Fungi</taxon>
        <taxon>Dikarya</taxon>
        <taxon>Basidiomycota</taxon>
        <taxon>Agaricomycotina</taxon>
        <taxon>Agaricomycetes</taxon>
        <taxon>Polyporales</taxon>
        <taxon>Adustoporiaceae</taxon>
        <taxon>Rhodonia</taxon>
    </lineage>
</organism>
<feature type="compositionally biased region" description="Polar residues" evidence="1">
    <location>
        <begin position="61"/>
        <end position="71"/>
    </location>
</feature>
<dbReference type="EMBL" id="KZ110593">
    <property type="protein sequence ID" value="OSX65398.1"/>
    <property type="molecule type" value="Genomic_DNA"/>
</dbReference>
<protein>
    <submittedName>
        <fullName evidence="2">Uncharacterized protein</fullName>
    </submittedName>
</protein>
<reference evidence="2 3" key="1">
    <citation type="submission" date="2017-04" db="EMBL/GenBank/DDBJ databases">
        <title>Genome Sequence of the Model Brown-Rot Fungus Postia placenta SB12.</title>
        <authorList>
            <consortium name="DOE Joint Genome Institute"/>
            <person name="Gaskell J."/>
            <person name="Kersten P."/>
            <person name="Larrondo L.F."/>
            <person name="Canessa P."/>
            <person name="Martinez D."/>
            <person name="Hibbett D."/>
            <person name="Schmoll M."/>
            <person name="Kubicek C.P."/>
            <person name="Martinez A.T."/>
            <person name="Yadav J."/>
            <person name="Master E."/>
            <person name="Magnuson J.K."/>
            <person name="James T."/>
            <person name="Yaver D."/>
            <person name="Berka R."/>
            <person name="Labutti K."/>
            <person name="Lipzen A."/>
            <person name="Aerts A."/>
            <person name="Barry K."/>
            <person name="Henrissat B."/>
            <person name="Blanchette R."/>
            <person name="Grigoriev I."/>
            <person name="Cullen D."/>
        </authorList>
    </citation>
    <scope>NUCLEOTIDE SEQUENCE [LARGE SCALE GENOMIC DNA]</scope>
    <source>
        <strain evidence="2 3">MAD-698-R-SB12</strain>
    </source>
</reference>
<feature type="region of interest" description="Disordered" evidence="1">
    <location>
        <begin position="36"/>
        <end position="71"/>
    </location>
</feature>
<feature type="compositionally biased region" description="Polar residues" evidence="1">
    <location>
        <begin position="42"/>
        <end position="54"/>
    </location>
</feature>
<proteinExistence type="predicted"/>
<dbReference type="AlphaFoldDB" id="A0A1X6N9S0"/>
<accession>A0A1X6N9S0</accession>
<dbReference type="Proteomes" id="UP000194127">
    <property type="component" value="Unassembled WGS sequence"/>
</dbReference>
<name>A0A1X6N9S0_9APHY</name>
<sequence>MLSTILVTSVLEILRITSDRVPVHTRTIHASLHSVRTKITRSQKSSVPQAPQSLDQDKASSKVNEAQRSIR</sequence>
<evidence type="ECO:0000313" key="2">
    <source>
        <dbReference type="EMBL" id="OSX65398.1"/>
    </source>
</evidence>
<evidence type="ECO:0000313" key="3">
    <source>
        <dbReference type="Proteomes" id="UP000194127"/>
    </source>
</evidence>
<keyword evidence="3" id="KW-1185">Reference proteome</keyword>
<dbReference type="GeneID" id="36323553"/>
<gene>
    <name evidence="2" type="ORF">POSPLADRAFT_1044775</name>
</gene>
<dbReference type="RefSeq" id="XP_024342192.1">
    <property type="nucleotide sequence ID" value="XM_024478603.1"/>
</dbReference>
<evidence type="ECO:0000256" key="1">
    <source>
        <dbReference type="SAM" id="MobiDB-lite"/>
    </source>
</evidence>